<evidence type="ECO:0000256" key="2">
    <source>
        <dbReference type="SAM" id="Coils"/>
    </source>
</evidence>
<dbReference type="PROSITE" id="PS50943">
    <property type="entry name" value="HTH_CROC1"/>
    <property type="match status" value="1"/>
</dbReference>
<dbReference type="CDD" id="cd00093">
    <property type="entry name" value="HTH_XRE"/>
    <property type="match status" value="1"/>
</dbReference>
<gene>
    <name evidence="4" type="ORF">MYP_840</name>
</gene>
<feature type="coiled-coil region" evidence="2">
    <location>
        <begin position="95"/>
        <end position="129"/>
    </location>
</feature>
<dbReference type="AlphaFoldDB" id="A0A098LBD7"/>
<dbReference type="GO" id="GO:0003677">
    <property type="term" value="F:DNA binding"/>
    <property type="evidence" value="ECO:0007669"/>
    <property type="project" value="UniProtKB-KW"/>
</dbReference>
<dbReference type="OrthoDB" id="798409at2"/>
<evidence type="ECO:0000313" key="4">
    <source>
        <dbReference type="EMBL" id="GAL83613.1"/>
    </source>
</evidence>
<proteinExistence type="predicted"/>
<dbReference type="Gene3D" id="1.10.260.40">
    <property type="entry name" value="lambda repressor-like DNA-binding domains"/>
    <property type="match status" value="1"/>
</dbReference>
<evidence type="ECO:0000313" key="5">
    <source>
        <dbReference type="Proteomes" id="UP000030185"/>
    </source>
</evidence>
<protein>
    <submittedName>
        <fullName evidence="4">XRE family transcriptional regulator</fullName>
    </submittedName>
</protein>
<reference evidence="4 5" key="1">
    <citation type="submission" date="2014-09" db="EMBL/GenBank/DDBJ databases">
        <title>Sporocytophaga myxococcoides PG-01 genome sequencing.</title>
        <authorList>
            <person name="Liu L."/>
            <person name="Gao P.J."/>
            <person name="Chen G.J."/>
            <person name="Wang L.S."/>
        </authorList>
    </citation>
    <scope>NUCLEOTIDE SEQUENCE [LARGE SCALE GENOMIC DNA]</scope>
    <source>
        <strain evidence="4 5">PG-01</strain>
    </source>
</reference>
<dbReference type="SMART" id="SM00530">
    <property type="entry name" value="HTH_XRE"/>
    <property type="match status" value="1"/>
</dbReference>
<keyword evidence="5" id="KW-1185">Reference proteome</keyword>
<evidence type="ECO:0000259" key="3">
    <source>
        <dbReference type="PROSITE" id="PS50943"/>
    </source>
</evidence>
<accession>A0A098LBD7</accession>
<sequence>MLTLGTKIKKVRELKGLKQEYMAEVLGISQPSYSKIETDEVTVSPERLEQIAKVLQVSVQDILAFDEKIVFNVMQKKDGIFNNGTLNQNFPSDIKALYEDKIKLLQDIIDMQKKEIEMYKKEIDRLGGEK</sequence>
<dbReference type="PANTHER" id="PTHR46558:SF4">
    <property type="entry name" value="DNA-BIDING PHAGE PROTEIN"/>
    <property type="match status" value="1"/>
</dbReference>
<dbReference type="PANTHER" id="PTHR46558">
    <property type="entry name" value="TRACRIPTIONAL REGULATORY PROTEIN-RELATED-RELATED"/>
    <property type="match status" value="1"/>
</dbReference>
<organism evidence="4 5">
    <name type="scientific">Sporocytophaga myxococcoides</name>
    <dbReference type="NCBI Taxonomy" id="153721"/>
    <lineage>
        <taxon>Bacteria</taxon>
        <taxon>Pseudomonadati</taxon>
        <taxon>Bacteroidota</taxon>
        <taxon>Cytophagia</taxon>
        <taxon>Cytophagales</taxon>
        <taxon>Cytophagaceae</taxon>
        <taxon>Sporocytophaga</taxon>
    </lineage>
</organism>
<dbReference type="RefSeq" id="WP_045458719.1">
    <property type="nucleotide sequence ID" value="NZ_BBLT01000001.1"/>
</dbReference>
<name>A0A098LBD7_9BACT</name>
<feature type="domain" description="HTH cro/C1-type" evidence="3">
    <location>
        <begin position="8"/>
        <end position="62"/>
    </location>
</feature>
<dbReference type="SUPFAM" id="SSF47413">
    <property type="entry name" value="lambda repressor-like DNA-binding domains"/>
    <property type="match status" value="1"/>
</dbReference>
<dbReference type="EMBL" id="BBLT01000001">
    <property type="protein sequence ID" value="GAL83613.1"/>
    <property type="molecule type" value="Genomic_DNA"/>
</dbReference>
<dbReference type="InterPro" id="IPR001387">
    <property type="entry name" value="Cro/C1-type_HTH"/>
</dbReference>
<dbReference type="STRING" id="153721.MYP_840"/>
<evidence type="ECO:0000256" key="1">
    <source>
        <dbReference type="ARBA" id="ARBA00023125"/>
    </source>
</evidence>
<dbReference type="eggNOG" id="COG1476">
    <property type="taxonomic scope" value="Bacteria"/>
</dbReference>
<keyword evidence="1" id="KW-0238">DNA-binding</keyword>
<keyword evidence="2" id="KW-0175">Coiled coil</keyword>
<dbReference type="Proteomes" id="UP000030185">
    <property type="component" value="Unassembled WGS sequence"/>
</dbReference>
<dbReference type="Pfam" id="PF01381">
    <property type="entry name" value="HTH_3"/>
    <property type="match status" value="1"/>
</dbReference>
<dbReference type="InterPro" id="IPR010982">
    <property type="entry name" value="Lambda_DNA-bd_dom_sf"/>
</dbReference>
<comment type="caution">
    <text evidence="4">The sequence shown here is derived from an EMBL/GenBank/DDBJ whole genome shotgun (WGS) entry which is preliminary data.</text>
</comment>